<evidence type="ECO:0000256" key="5">
    <source>
        <dbReference type="ARBA" id="ARBA00022723"/>
    </source>
</evidence>
<dbReference type="GO" id="GO:0004177">
    <property type="term" value="F:aminopeptidase activity"/>
    <property type="evidence" value="ECO:0007669"/>
    <property type="project" value="UniProtKB-KW"/>
</dbReference>
<dbReference type="InterPro" id="IPR045175">
    <property type="entry name" value="M28_fam"/>
</dbReference>
<dbReference type="EC" id="3.4.-.-" evidence="9"/>
<dbReference type="OrthoDB" id="10013407at2759"/>
<evidence type="ECO:0000256" key="4">
    <source>
        <dbReference type="ARBA" id="ARBA00022670"/>
    </source>
</evidence>
<dbReference type="InterPro" id="IPR007484">
    <property type="entry name" value="Peptidase_M28"/>
</dbReference>
<dbReference type="SUPFAM" id="SSF53187">
    <property type="entry name" value="Zn-dependent exopeptidases"/>
    <property type="match status" value="1"/>
</dbReference>
<dbReference type="EMBL" id="VFLP01000001">
    <property type="protein sequence ID" value="TRX98879.1"/>
    <property type="molecule type" value="Genomic_DNA"/>
</dbReference>
<comment type="similarity">
    <text evidence="2">Belongs to the peptidase M28 family. M28A subfamily.</text>
</comment>
<evidence type="ECO:0000256" key="2">
    <source>
        <dbReference type="ARBA" id="ARBA00005957"/>
    </source>
</evidence>
<sequence length="508" mass="54869">MVGLNRLSLIATLGAVSAQFQKPLLSQLDDVLLETDKTGDKPLVDTESLQAHISTESLFEHANALYELAKSSEQEFGHPTRVIGSEGHRRTLEYVAAKIDSLGDYYKSSTQAFPAVMGQVFQSRLVLGHSVPESASPMSLTPPTTGKEPVYGNLVLVDNEGCGASDYPDKLKGEIAFIKRGTCPFGTKSDFAGRAGAIAAVVFNSNPDGLSGTLGTPTPYHVPTFGLSGKDAEPIVEKLKAGEVVDSIAFIDSVVNTINTTNIIAQTVEGDQENCVMLGAHSDSVGEGPGINDDGSGSLTLLEVATHLTKFSVKNCVRFAWWAGEEEGLLGSDYYVASLPEEENKKIRLFMDYDMMGSPNFAYQVYNATNVANPTGSEQLRNLYVDWYESKGLNYTFIPFDGRSDYDAFIRNGIPGGGIATGAEGIKTEEEEAMFGGKAGDWYDPCYHQLCDDVGNVNATAWLVNTQLVAHSVATFAASFEGFPERETTKAAGVYEKDTLYHGRYLVR</sequence>
<keyword evidence="5 9" id="KW-0479">Metal-binding</keyword>
<evidence type="ECO:0000256" key="6">
    <source>
        <dbReference type="ARBA" id="ARBA00022729"/>
    </source>
</evidence>
<comment type="cofactor">
    <cofactor evidence="1">
        <name>Zn(2+)</name>
        <dbReference type="ChEBI" id="CHEBI:29105"/>
    </cofactor>
</comment>
<evidence type="ECO:0000256" key="3">
    <source>
        <dbReference type="ARBA" id="ARBA00022438"/>
    </source>
</evidence>
<keyword evidence="6 9" id="KW-0732">Signal</keyword>
<dbReference type="SUPFAM" id="SSF52025">
    <property type="entry name" value="PA domain"/>
    <property type="match status" value="1"/>
</dbReference>
<feature type="domain" description="PA" evidence="10">
    <location>
        <begin position="151"/>
        <end position="234"/>
    </location>
</feature>
<dbReference type="InterPro" id="IPR041756">
    <property type="entry name" value="M28_SGAP-like"/>
</dbReference>
<feature type="domain" description="Peptidase M28" evidence="11">
    <location>
        <begin position="262"/>
        <end position="471"/>
    </location>
</feature>
<proteinExistence type="inferred from homology"/>
<feature type="chain" id="PRO_5022259343" description="Peptide hydrolase" evidence="9">
    <location>
        <begin position="19"/>
        <end position="508"/>
    </location>
</feature>
<evidence type="ECO:0000256" key="7">
    <source>
        <dbReference type="ARBA" id="ARBA00022801"/>
    </source>
</evidence>
<evidence type="ECO:0000256" key="9">
    <source>
        <dbReference type="RuleBase" id="RU361240"/>
    </source>
</evidence>
<keyword evidence="8 9" id="KW-0862">Zinc</keyword>
<dbReference type="FunFam" id="3.40.630.10:FF:000093">
    <property type="entry name" value="Peptide hydrolase"/>
    <property type="match status" value="1"/>
</dbReference>
<dbReference type="Pfam" id="PF04389">
    <property type="entry name" value="Peptidase_M28"/>
    <property type="match status" value="1"/>
</dbReference>
<dbReference type="InterPro" id="IPR046450">
    <property type="entry name" value="PA_dom_sf"/>
</dbReference>
<organism evidence="12 13">
    <name type="scientific">Xylaria flabelliformis</name>
    <dbReference type="NCBI Taxonomy" id="2512241"/>
    <lineage>
        <taxon>Eukaryota</taxon>
        <taxon>Fungi</taxon>
        <taxon>Dikarya</taxon>
        <taxon>Ascomycota</taxon>
        <taxon>Pezizomycotina</taxon>
        <taxon>Sordariomycetes</taxon>
        <taxon>Xylariomycetidae</taxon>
        <taxon>Xylariales</taxon>
        <taxon>Xylariaceae</taxon>
        <taxon>Xylaria</taxon>
    </lineage>
</organism>
<evidence type="ECO:0000256" key="1">
    <source>
        <dbReference type="ARBA" id="ARBA00001947"/>
    </source>
</evidence>
<dbReference type="InterPro" id="IPR003137">
    <property type="entry name" value="PA_domain"/>
</dbReference>
<dbReference type="STRING" id="2512241.A0A553IF97"/>
<dbReference type="GO" id="GO:0008235">
    <property type="term" value="F:metalloexopeptidase activity"/>
    <property type="evidence" value="ECO:0007669"/>
    <property type="project" value="InterPro"/>
</dbReference>
<dbReference type="CDD" id="cd03876">
    <property type="entry name" value="M28_SGAP_like"/>
    <property type="match status" value="1"/>
</dbReference>
<keyword evidence="3" id="KW-0031">Aminopeptidase</keyword>
<dbReference type="PANTHER" id="PTHR12147:SF17">
    <property type="entry name" value="AMINOPEPTIDASE Y"/>
    <property type="match status" value="1"/>
</dbReference>
<evidence type="ECO:0000313" key="13">
    <source>
        <dbReference type="Proteomes" id="UP000319160"/>
    </source>
</evidence>
<keyword evidence="4 9" id="KW-0645">Protease</keyword>
<reference evidence="13" key="1">
    <citation type="submission" date="2019-06" db="EMBL/GenBank/DDBJ databases">
        <title>Draft genome sequence of the griseofulvin-producing fungus Xylaria cubensis strain G536.</title>
        <authorList>
            <person name="Mead M.E."/>
            <person name="Raja H.A."/>
            <person name="Steenwyk J.L."/>
            <person name="Knowles S.L."/>
            <person name="Oberlies N.H."/>
            <person name="Rokas A."/>
        </authorList>
    </citation>
    <scope>NUCLEOTIDE SEQUENCE [LARGE SCALE GENOMIC DNA]</scope>
    <source>
        <strain evidence="13">G536</strain>
    </source>
</reference>
<dbReference type="Gene3D" id="3.40.630.10">
    <property type="entry name" value="Zn peptidases"/>
    <property type="match status" value="1"/>
</dbReference>
<feature type="signal peptide" evidence="9">
    <location>
        <begin position="1"/>
        <end position="18"/>
    </location>
</feature>
<dbReference type="PANTHER" id="PTHR12147">
    <property type="entry name" value="METALLOPEPTIDASE M28 FAMILY MEMBER"/>
    <property type="match status" value="1"/>
</dbReference>
<evidence type="ECO:0000259" key="11">
    <source>
        <dbReference type="Pfam" id="PF04389"/>
    </source>
</evidence>
<dbReference type="Proteomes" id="UP000319160">
    <property type="component" value="Unassembled WGS sequence"/>
</dbReference>
<evidence type="ECO:0000256" key="8">
    <source>
        <dbReference type="ARBA" id="ARBA00022833"/>
    </source>
</evidence>
<dbReference type="AlphaFoldDB" id="A0A553IF97"/>
<keyword evidence="13" id="KW-1185">Reference proteome</keyword>
<comment type="caution">
    <text evidence="12">The sequence shown here is derived from an EMBL/GenBank/DDBJ whole genome shotgun (WGS) entry which is preliminary data.</text>
</comment>
<name>A0A553IF97_9PEZI</name>
<evidence type="ECO:0000313" key="12">
    <source>
        <dbReference type="EMBL" id="TRX98879.1"/>
    </source>
</evidence>
<protein>
    <recommendedName>
        <fullName evidence="9">Peptide hydrolase</fullName>
        <ecNumber evidence="9">3.4.-.-</ecNumber>
    </recommendedName>
</protein>
<dbReference type="CDD" id="cd02130">
    <property type="entry name" value="PA_ScAPY_like"/>
    <property type="match status" value="1"/>
</dbReference>
<evidence type="ECO:0000259" key="10">
    <source>
        <dbReference type="Pfam" id="PF02225"/>
    </source>
</evidence>
<dbReference type="Gene3D" id="3.50.30.30">
    <property type="match status" value="1"/>
</dbReference>
<keyword evidence="7 9" id="KW-0378">Hydrolase</keyword>
<dbReference type="Pfam" id="PF02225">
    <property type="entry name" value="PA"/>
    <property type="match status" value="1"/>
</dbReference>
<dbReference type="GO" id="GO:0006508">
    <property type="term" value="P:proteolysis"/>
    <property type="evidence" value="ECO:0007669"/>
    <property type="project" value="UniProtKB-KW"/>
</dbReference>
<accession>A0A553IF97</accession>
<dbReference type="GO" id="GO:0046872">
    <property type="term" value="F:metal ion binding"/>
    <property type="evidence" value="ECO:0007669"/>
    <property type="project" value="UniProtKB-KW"/>
</dbReference>
<gene>
    <name evidence="12" type="ORF">FHL15_000221</name>
</gene>